<evidence type="ECO:0000256" key="1">
    <source>
        <dbReference type="ARBA" id="ARBA00022448"/>
    </source>
</evidence>
<evidence type="ECO:0000313" key="10">
    <source>
        <dbReference type="EMBL" id="USQ75339.1"/>
    </source>
</evidence>
<dbReference type="InterPro" id="IPR003439">
    <property type="entry name" value="ABC_transporter-like_ATP-bd"/>
</dbReference>
<reference evidence="10" key="1">
    <citation type="submission" date="2022-06" db="EMBL/GenBank/DDBJ databases">
        <title>Ornithinimicrobium JY.X270.</title>
        <authorList>
            <person name="Huang Y."/>
        </authorList>
    </citation>
    <scope>NUCLEOTIDE SEQUENCE</scope>
    <source>
        <strain evidence="10">JY.X270</strain>
    </source>
</reference>
<dbReference type="CDD" id="cd03215">
    <property type="entry name" value="ABC_Carb_Monos_II"/>
    <property type="match status" value="1"/>
</dbReference>
<name>A0ABY4YF04_9MICO</name>
<proteinExistence type="predicted"/>
<evidence type="ECO:0000256" key="7">
    <source>
        <dbReference type="ARBA" id="ARBA00022967"/>
    </source>
</evidence>
<dbReference type="PROSITE" id="PS50893">
    <property type="entry name" value="ABC_TRANSPORTER_2"/>
    <property type="match status" value="2"/>
</dbReference>
<evidence type="ECO:0000256" key="6">
    <source>
        <dbReference type="ARBA" id="ARBA00022840"/>
    </source>
</evidence>
<gene>
    <name evidence="10" type="ORF">NF557_11990</name>
</gene>
<dbReference type="CDD" id="cd03216">
    <property type="entry name" value="ABC_Carb_Monos_I"/>
    <property type="match status" value="1"/>
</dbReference>
<evidence type="ECO:0000256" key="5">
    <source>
        <dbReference type="ARBA" id="ARBA00022741"/>
    </source>
</evidence>
<feature type="domain" description="ABC transporter" evidence="9">
    <location>
        <begin position="261"/>
        <end position="503"/>
    </location>
</feature>
<evidence type="ECO:0000256" key="4">
    <source>
        <dbReference type="ARBA" id="ARBA00022737"/>
    </source>
</evidence>
<accession>A0ABY4YF04</accession>
<protein>
    <submittedName>
        <fullName evidence="10">Sugar ABC transporter ATP-binding protein</fullName>
    </submittedName>
</protein>
<keyword evidence="11" id="KW-1185">Reference proteome</keyword>
<dbReference type="PANTHER" id="PTHR43790:SF3">
    <property type="entry name" value="D-ALLOSE IMPORT ATP-BINDING PROTEIN ALSA-RELATED"/>
    <property type="match status" value="1"/>
</dbReference>
<keyword evidence="1" id="KW-0813">Transport</keyword>
<evidence type="ECO:0000259" key="9">
    <source>
        <dbReference type="PROSITE" id="PS50893"/>
    </source>
</evidence>
<dbReference type="InterPro" id="IPR003593">
    <property type="entry name" value="AAA+_ATPase"/>
</dbReference>
<evidence type="ECO:0000313" key="11">
    <source>
        <dbReference type="Proteomes" id="UP001056535"/>
    </source>
</evidence>
<keyword evidence="8" id="KW-0472">Membrane</keyword>
<dbReference type="SMART" id="SM00382">
    <property type="entry name" value="AAA"/>
    <property type="match status" value="2"/>
</dbReference>
<feature type="domain" description="ABC transporter" evidence="9">
    <location>
        <begin position="16"/>
        <end position="250"/>
    </location>
</feature>
<dbReference type="Pfam" id="PF00005">
    <property type="entry name" value="ABC_tran"/>
    <property type="match status" value="2"/>
</dbReference>
<sequence length="508" mass="55028">MAVDVGVVAEPTEPLVHIEDVVKRFPGVVALAEARLDLYAGEVHALIGENGAGKSSLIKVLSGYYTPDSGVVEIDGVPLHYSVASARSHGVATIHQERQLIPDLTVAENVVLPGWTTGGPWVNPKELQQRAAVVLETLVSGVDMQQPARTLSPAVGQMVEVARGLSMNARILIFDEPTTSLSLSERERLFETIDRLRASGLAILYVSHNLEEVQRLADRITVMRNGRTVETGLAKDFTTQRMVRSMVGRDVRALPSVNEQLGETVLSVRNITRGGRVRDVSFDVRSGEIFALVGIEGSGRTEVARSIFGIDRLESGEVWVRGRKVNLKNAAAGIEAGIGLVPEERRQDGILPMLTVRENISISLLDFISRLGVLSLRKDRAMAREAFEELDIRAGSTETEIGNLSGGNQQKAILARWLKRECTVLLLDEPTKGIDVGAKAEIYGLIKRAAEGGTAIVLISSDLDECLPVANRFGVMRGGKLIAVLDRTDASKGRIISIATGERERTVA</sequence>
<dbReference type="Proteomes" id="UP001056535">
    <property type="component" value="Chromosome"/>
</dbReference>
<evidence type="ECO:0000256" key="2">
    <source>
        <dbReference type="ARBA" id="ARBA00022475"/>
    </source>
</evidence>
<organism evidence="10 11">
    <name type="scientific">Ornithinimicrobium cryptoxanthini</name>
    <dbReference type="NCBI Taxonomy" id="2934161"/>
    <lineage>
        <taxon>Bacteria</taxon>
        <taxon>Bacillati</taxon>
        <taxon>Actinomycetota</taxon>
        <taxon>Actinomycetes</taxon>
        <taxon>Micrococcales</taxon>
        <taxon>Ornithinimicrobiaceae</taxon>
        <taxon>Ornithinimicrobium</taxon>
    </lineage>
</organism>
<keyword evidence="6 10" id="KW-0067">ATP-binding</keyword>
<evidence type="ECO:0000256" key="8">
    <source>
        <dbReference type="ARBA" id="ARBA00023136"/>
    </source>
</evidence>
<dbReference type="InterPro" id="IPR050107">
    <property type="entry name" value="ABC_carbohydrate_import_ATPase"/>
</dbReference>
<evidence type="ECO:0000256" key="3">
    <source>
        <dbReference type="ARBA" id="ARBA00022597"/>
    </source>
</evidence>
<dbReference type="GO" id="GO:0005524">
    <property type="term" value="F:ATP binding"/>
    <property type="evidence" value="ECO:0007669"/>
    <property type="project" value="UniProtKB-KW"/>
</dbReference>
<keyword evidence="3" id="KW-0762">Sugar transport</keyword>
<dbReference type="PANTHER" id="PTHR43790">
    <property type="entry name" value="CARBOHYDRATE TRANSPORT ATP-BINDING PROTEIN MG119-RELATED"/>
    <property type="match status" value="1"/>
</dbReference>
<dbReference type="Gene3D" id="3.40.50.300">
    <property type="entry name" value="P-loop containing nucleotide triphosphate hydrolases"/>
    <property type="match status" value="2"/>
</dbReference>
<dbReference type="SUPFAM" id="SSF52540">
    <property type="entry name" value="P-loop containing nucleoside triphosphate hydrolases"/>
    <property type="match status" value="2"/>
</dbReference>
<dbReference type="InterPro" id="IPR017871">
    <property type="entry name" value="ABC_transporter-like_CS"/>
</dbReference>
<keyword evidence="5" id="KW-0547">Nucleotide-binding</keyword>
<dbReference type="EMBL" id="CP099490">
    <property type="protein sequence ID" value="USQ75339.1"/>
    <property type="molecule type" value="Genomic_DNA"/>
</dbReference>
<dbReference type="RefSeq" id="WP_252619649.1">
    <property type="nucleotide sequence ID" value="NZ_CP099490.1"/>
</dbReference>
<keyword evidence="4" id="KW-0677">Repeat</keyword>
<keyword evidence="2" id="KW-1003">Cell membrane</keyword>
<keyword evidence="7" id="KW-1278">Translocase</keyword>
<dbReference type="InterPro" id="IPR027417">
    <property type="entry name" value="P-loop_NTPase"/>
</dbReference>
<dbReference type="PROSITE" id="PS00211">
    <property type="entry name" value="ABC_TRANSPORTER_1"/>
    <property type="match status" value="1"/>
</dbReference>